<dbReference type="Proteomes" id="UP000046395">
    <property type="component" value="Unassembled WGS sequence"/>
</dbReference>
<accession>A0A5S6Q207</accession>
<dbReference type="PANTHER" id="PTHR23505:SF79">
    <property type="entry name" value="PROTEIN SPINSTER"/>
    <property type="match status" value="1"/>
</dbReference>
<dbReference type="Pfam" id="PF07690">
    <property type="entry name" value="MFS_1"/>
    <property type="match status" value="1"/>
</dbReference>
<feature type="transmembrane region" description="Helical" evidence="7">
    <location>
        <begin position="345"/>
        <end position="368"/>
    </location>
</feature>
<dbReference type="InterPro" id="IPR011701">
    <property type="entry name" value="MFS"/>
</dbReference>
<evidence type="ECO:0000313" key="10">
    <source>
        <dbReference type="WBParaSite" id="TMUE_0000001258.1"/>
    </source>
</evidence>
<feature type="domain" description="Major facilitator superfamily (MFS) profile" evidence="8">
    <location>
        <begin position="94"/>
        <end position="509"/>
    </location>
</feature>
<dbReference type="AlphaFoldDB" id="A0A5S6Q207"/>
<dbReference type="InterPro" id="IPR036259">
    <property type="entry name" value="MFS_trans_sf"/>
</dbReference>
<dbReference type="GO" id="GO:0022857">
    <property type="term" value="F:transmembrane transporter activity"/>
    <property type="evidence" value="ECO:0007669"/>
    <property type="project" value="InterPro"/>
</dbReference>
<comment type="subcellular location">
    <subcellularLocation>
        <location evidence="1">Membrane</location>
        <topology evidence="1">Multi-pass membrane protein</topology>
    </subcellularLocation>
</comment>
<dbReference type="PROSITE" id="PS50850">
    <property type="entry name" value="MFS"/>
    <property type="match status" value="1"/>
</dbReference>
<dbReference type="InterPro" id="IPR020846">
    <property type="entry name" value="MFS_dom"/>
</dbReference>
<keyword evidence="4 7" id="KW-1133">Transmembrane helix</keyword>
<dbReference type="WBParaSite" id="TMUE_0000001258.1">
    <property type="protein sequence ID" value="TMUE_0000001258.1"/>
    <property type="gene ID" value="WBGene00297162"/>
</dbReference>
<dbReference type="InterPro" id="IPR044770">
    <property type="entry name" value="MFS_spinster-like"/>
</dbReference>
<evidence type="ECO:0000259" key="8">
    <source>
        <dbReference type="PROSITE" id="PS50850"/>
    </source>
</evidence>
<dbReference type="GO" id="GO:0016020">
    <property type="term" value="C:membrane"/>
    <property type="evidence" value="ECO:0007669"/>
    <property type="project" value="UniProtKB-SubCell"/>
</dbReference>
<feature type="transmembrane region" description="Helical" evidence="7">
    <location>
        <begin position="90"/>
        <end position="107"/>
    </location>
</feature>
<evidence type="ECO:0000256" key="6">
    <source>
        <dbReference type="ARBA" id="ARBA00024338"/>
    </source>
</evidence>
<organism evidence="9 10">
    <name type="scientific">Trichuris muris</name>
    <name type="common">Mouse whipworm</name>
    <dbReference type="NCBI Taxonomy" id="70415"/>
    <lineage>
        <taxon>Eukaryota</taxon>
        <taxon>Metazoa</taxon>
        <taxon>Ecdysozoa</taxon>
        <taxon>Nematoda</taxon>
        <taxon>Enoplea</taxon>
        <taxon>Dorylaimia</taxon>
        <taxon>Trichinellida</taxon>
        <taxon>Trichuridae</taxon>
        <taxon>Trichuris</taxon>
    </lineage>
</organism>
<feature type="transmembrane region" description="Helical" evidence="7">
    <location>
        <begin position="132"/>
        <end position="152"/>
    </location>
</feature>
<feature type="transmembrane region" description="Helical" evidence="7">
    <location>
        <begin position="447"/>
        <end position="465"/>
    </location>
</feature>
<feature type="transmembrane region" description="Helical" evidence="7">
    <location>
        <begin position="252"/>
        <end position="272"/>
    </location>
</feature>
<feature type="transmembrane region" description="Helical" evidence="7">
    <location>
        <begin position="159"/>
        <end position="178"/>
    </location>
</feature>
<evidence type="ECO:0000256" key="3">
    <source>
        <dbReference type="ARBA" id="ARBA00022692"/>
    </source>
</evidence>
<keyword evidence="3 7" id="KW-0812">Transmembrane</keyword>
<dbReference type="Gene3D" id="1.20.1250.20">
    <property type="entry name" value="MFS general substrate transporter like domains"/>
    <property type="match status" value="1"/>
</dbReference>
<evidence type="ECO:0000256" key="7">
    <source>
        <dbReference type="SAM" id="Phobius"/>
    </source>
</evidence>
<feature type="transmembrane region" description="Helical" evidence="7">
    <location>
        <begin position="380"/>
        <end position="403"/>
    </location>
</feature>
<evidence type="ECO:0000256" key="5">
    <source>
        <dbReference type="ARBA" id="ARBA00023136"/>
    </source>
</evidence>
<proteinExistence type="inferred from homology"/>
<sequence length="585" mass="64698">MKALNQHVQCFTFTSLNFTEAKPRKWNSHFKPNGRSWKATVAEDSRRRSVQDVSKGRIGPVNLEKSYLGIERLTSVETTMDEHMRSERTNAYMTVGVLFCVNLLNYVDRFTIAGVLTELQEYYGIGDWEAGLLQTVFIIFYMIFAPVFGYLGDRYSRKAIMACGILVWSGAVMLSTFVPSNRFMIFLSLRGVVGIGEASYSTVSVTILGDLFTKSRRSQMLMVFFFAVPLGSGLGFIVGSMVTKMAAGQWQWGIRVTPPLGLLCIAFVWLAMKEPARGSAEHSNVTEFTTFADDIRYLVHVRSYIWTTLGFTCVAFTVGSLSWWTPNFIIYSQRSVGVVPDNAHINTVFGAITALSGFVGVAIGSGWSQVWRRTNPRADPLVCAIGLFIAVPFLFAALCIPHFCLTAVWPLIFVTITALCLNWSILSDILLSIVVPHRRSTANAFQMLTSHLLGDAVSPYIIGQFSDLLRGKDQSEKAHYESLQYALFVTPFAAILGAFFFCCCAWHIENDRQQMAAESTATSTAHKSVVTTDESAQIIASELPFNTAEEQLVTASLDSLASSCSMTGVEDELNGCVDMADKKSS</sequence>
<keyword evidence="9" id="KW-1185">Reference proteome</keyword>
<feature type="transmembrane region" description="Helical" evidence="7">
    <location>
        <begin position="485"/>
        <end position="508"/>
    </location>
</feature>
<dbReference type="SUPFAM" id="SSF103473">
    <property type="entry name" value="MFS general substrate transporter"/>
    <property type="match status" value="1"/>
</dbReference>
<feature type="transmembrane region" description="Helical" evidence="7">
    <location>
        <begin position="184"/>
        <end position="208"/>
    </location>
</feature>
<protein>
    <submittedName>
        <fullName evidence="10">MFS domain-containing protein</fullName>
    </submittedName>
</protein>
<evidence type="ECO:0000256" key="4">
    <source>
        <dbReference type="ARBA" id="ARBA00022989"/>
    </source>
</evidence>
<name>A0A5S6Q207_TRIMR</name>
<dbReference type="PANTHER" id="PTHR23505">
    <property type="entry name" value="SPINSTER"/>
    <property type="match status" value="1"/>
</dbReference>
<comment type="similarity">
    <text evidence="6">Belongs to the major facilitator superfamily. Spinster (TC 2.A.1.49) family.</text>
</comment>
<keyword evidence="5 7" id="KW-0472">Membrane</keyword>
<feature type="transmembrane region" description="Helical" evidence="7">
    <location>
        <begin position="304"/>
        <end position="325"/>
    </location>
</feature>
<feature type="transmembrane region" description="Helical" evidence="7">
    <location>
        <begin position="220"/>
        <end position="240"/>
    </location>
</feature>
<feature type="transmembrane region" description="Helical" evidence="7">
    <location>
        <begin position="409"/>
        <end position="435"/>
    </location>
</feature>
<evidence type="ECO:0000256" key="2">
    <source>
        <dbReference type="ARBA" id="ARBA00022448"/>
    </source>
</evidence>
<dbReference type="CDD" id="cd17328">
    <property type="entry name" value="MFS_spinster_like"/>
    <property type="match status" value="1"/>
</dbReference>
<evidence type="ECO:0000313" key="9">
    <source>
        <dbReference type="Proteomes" id="UP000046395"/>
    </source>
</evidence>
<dbReference type="STRING" id="70415.A0A5S6Q207"/>
<reference evidence="10" key="1">
    <citation type="submission" date="2019-12" db="UniProtKB">
        <authorList>
            <consortium name="WormBaseParasite"/>
        </authorList>
    </citation>
    <scope>IDENTIFICATION</scope>
</reference>
<keyword evidence="2" id="KW-0813">Transport</keyword>
<evidence type="ECO:0000256" key="1">
    <source>
        <dbReference type="ARBA" id="ARBA00004141"/>
    </source>
</evidence>